<sequence length="41" mass="4753">MEVASDFKYGEYLSVTFQREGDHGNGSMLIRPLRVFDRESD</sequence>
<dbReference type="AlphaFoldDB" id="A0ABD6EYT1"/>
<comment type="caution">
    <text evidence="1">The sequence shown here is derived from an EMBL/GenBank/DDBJ whole genome shotgun (WGS) entry which is preliminary data.</text>
</comment>
<evidence type="ECO:0000313" key="2">
    <source>
        <dbReference type="Proteomes" id="UP001608902"/>
    </source>
</evidence>
<protein>
    <submittedName>
        <fullName evidence="1">Uncharacterized protein</fullName>
    </submittedName>
</protein>
<organism evidence="1 2">
    <name type="scientific">Gnathostoma spinigerum</name>
    <dbReference type="NCBI Taxonomy" id="75299"/>
    <lineage>
        <taxon>Eukaryota</taxon>
        <taxon>Metazoa</taxon>
        <taxon>Ecdysozoa</taxon>
        <taxon>Nematoda</taxon>
        <taxon>Chromadorea</taxon>
        <taxon>Rhabditida</taxon>
        <taxon>Spirurina</taxon>
        <taxon>Gnathostomatomorpha</taxon>
        <taxon>Gnathostomatoidea</taxon>
        <taxon>Gnathostomatidae</taxon>
        <taxon>Gnathostoma</taxon>
    </lineage>
</organism>
<feature type="non-terminal residue" evidence="1">
    <location>
        <position position="41"/>
    </location>
</feature>
<accession>A0ABD6EYT1</accession>
<proteinExistence type="predicted"/>
<name>A0ABD6EYT1_9BILA</name>
<dbReference type="EMBL" id="JBGFUD010029960">
    <property type="protein sequence ID" value="MFH4985071.1"/>
    <property type="molecule type" value="Genomic_DNA"/>
</dbReference>
<evidence type="ECO:0000313" key="1">
    <source>
        <dbReference type="EMBL" id="MFH4985071.1"/>
    </source>
</evidence>
<gene>
    <name evidence="1" type="ORF">AB6A40_011780</name>
</gene>
<keyword evidence="2" id="KW-1185">Reference proteome</keyword>
<dbReference type="Proteomes" id="UP001608902">
    <property type="component" value="Unassembled WGS sequence"/>
</dbReference>
<reference evidence="1 2" key="1">
    <citation type="submission" date="2024-08" db="EMBL/GenBank/DDBJ databases">
        <title>Gnathostoma spinigerum genome.</title>
        <authorList>
            <person name="Gonzalez-Bertolin B."/>
            <person name="Monzon S."/>
            <person name="Zaballos A."/>
            <person name="Jimenez P."/>
            <person name="Dekumyoy P."/>
            <person name="Varona S."/>
            <person name="Cuesta I."/>
            <person name="Sumanam S."/>
            <person name="Adisakwattana P."/>
            <person name="Gasser R.B."/>
            <person name="Hernandez-Gonzalez A."/>
            <person name="Young N.D."/>
            <person name="Perteguer M.J."/>
        </authorList>
    </citation>
    <scope>NUCLEOTIDE SEQUENCE [LARGE SCALE GENOMIC DNA]</scope>
    <source>
        <strain evidence="1">AL3</strain>
        <tissue evidence="1">Liver</tissue>
    </source>
</reference>